<dbReference type="Gene3D" id="3.20.20.370">
    <property type="entry name" value="Glycoside hydrolase/deacetylase"/>
    <property type="match status" value="1"/>
</dbReference>
<organism evidence="4 5">
    <name type="scientific">Drosophila virilis</name>
    <name type="common">Fruit fly</name>
    <dbReference type="NCBI Taxonomy" id="7244"/>
    <lineage>
        <taxon>Eukaryota</taxon>
        <taxon>Metazoa</taxon>
        <taxon>Ecdysozoa</taxon>
        <taxon>Arthropoda</taxon>
        <taxon>Hexapoda</taxon>
        <taxon>Insecta</taxon>
        <taxon>Pterygota</taxon>
        <taxon>Neoptera</taxon>
        <taxon>Endopterygota</taxon>
        <taxon>Diptera</taxon>
        <taxon>Brachycera</taxon>
        <taxon>Muscomorpha</taxon>
        <taxon>Ephydroidea</taxon>
        <taxon>Drosophilidae</taxon>
        <taxon>Drosophila</taxon>
    </lineage>
</organism>
<feature type="signal peptide" evidence="2">
    <location>
        <begin position="1"/>
        <end position="35"/>
    </location>
</feature>
<feature type="compositionally biased region" description="Polar residues" evidence="1">
    <location>
        <begin position="1459"/>
        <end position="1471"/>
    </location>
</feature>
<dbReference type="PANTHER" id="PTHR45985">
    <property type="match status" value="1"/>
</dbReference>
<dbReference type="PROSITE" id="PS50940">
    <property type="entry name" value="CHIT_BIND_II"/>
    <property type="match status" value="1"/>
</dbReference>
<feature type="compositionally biased region" description="Low complexity" evidence="1">
    <location>
        <begin position="1224"/>
        <end position="1237"/>
    </location>
</feature>
<feature type="compositionally biased region" description="Low complexity" evidence="1">
    <location>
        <begin position="833"/>
        <end position="843"/>
    </location>
</feature>
<feature type="compositionally biased region" description="Low complexity" evidence="1">
    <location>
        <begin position="1171"/>
        <end position="1208"/>
    </location>
</feature>
<dbReference type="InterPro" id="IPR002509">
    <property type="entry name" value="NODB_dom"/>
</dbReference>
<dbReference type="GO" id="GO:0005576">
    <property type="term" value="C:extracellular region"/>
    <property type="evidence" value="ECO:0007669"/>
    <property type="project" value="InterPro"/>
</dbReference>
<feature type="compositionally biased region" description="Low complexity" evidence="1">
    <location>
        <begin position="1677"/>
        <end position="1690"/>
    </location>
</feature>
<dbReference type="SMART" id="SM00494">
    <property type="entry name" value="ChtBD2"/>
    <property type="match status" value="1"/>
</dbReference>
<dbReference type="InterPro" id="IPR036508">
    <property type="entry name" value="Chitin-bd_dom_sf"/>
</dbReference>
<feature type="region of interest" description="Disordered" evidence="1">
    <location>
        <begin position="2302"/>
        <end position="2327"/>
    </location>
</feature>
<protein>
    <recommendedName>
        <fullName evidence="3">Chitin-binding type-2 domain-containing protein</fullName>
    </recommendedName>
</protein>
<dbReference type="PANTHER" id="PTHR45985:SF12">
    <property type="entry name" value="CHITIN DEACETYLASE-LIKE 5, ISOFORM B"/>
    <property type="match status" value="1"/>
</dbReference>
<feature type="region of interest" description="Disordered" evidence="1">
    <location>
        <begin position="1720"/>
        <end position="1743"/>
    </location>
</feature>
<accession>B4MDB2</accession>
<evidence type="ECO:0000256" key="1">
    <source>
        <dbReference type="SAM" id="MobiDB-lite"/>
    </source>
</evidence>
<feature type="domain" description="Chitin-binding type-2" evidence="3">
    <location>
        <begin position="62"/>
        <end position="117"/>
    </location>
</feature>
<feature type="region of interest" description="Disordered" evidence="1">
    <location>
        <begin position="883"/>
        <end position="916"/>
    </location>
</feature>
<gene>
    <name evidence="4" type="primary">Dvir\GJ16215</name>
    <name evidence="4" type="ORF">Dvir_GJ16215</name>
</gene>
<keyword evidence="5" id="KW-1185">Reference proteome</keyword>
<feature type="region of interest" description="Disordered" evidence="1">
    <location>
        <begin position="1312"/>
        <end position="1331"/>
    </location>
</feature>
<reference evidence="4 5" key="1">
    <citation type="journal article" date="2007" name="Nature">
        <title>Evolution of genes and genomes on the Drosophila phylogeny.</title>
        <authorList>
            <consortium name="Drosophila 12 Genomes Consortium"/>
            <person name="Clark A.G."/>
            <person name="Eisen M.B."/>
            <person name="Smith D.R."/>
            <person name="Bergman C.M."/>
            <person name="Oliver B."/>
            <person name="Markow T.A."/>
            <person name="Kaufman T.C."/>
            <person name="Kellis M."/>
            <person name="Gelbart W."/>
            <person name="Iyer V.N."/>
            <person name="Pollard D.A."/>
            <person name="Sackton T.B."/>
            <person name="Larracuente A.M."/>
            <person name="Singh N.D."/>
            <person name="Abad J.P."/>
            <person name="Abt D.N."/>
            <person name="Adryan B."/>
            <person name="Aguade M."/>
            <person name="Akashi H."/>
            <person name="Anderson W.W."/>
            <person name="Aquadro C.F."/>
            <person name="Ardell D.H."/>
            <person name="Arguello R."/>
            <person name="Artieri C.G."/>
            <person name="Barbash D.A."/>
            <person name="Barker D."/>
            <person name="Barsanti P."/>
            <person name="Batterham P."/>
            <person name="Batzoglou S."/>
            <person name="Begun D."/>
            <person name="Bhutkar A."/>
            <person name="Blanco E."/>
            <person name="Bosak S.A."/>
            <person name="Bradley R.K."/>
            <person name="Brand A.D."/>
            <person name="Brent M.R."/>
            <person name="Brooks A.N."/>
            <person name="Brown R.H."/>
            <person name="Butlin R.K."/>
            <person name="Caggese C."/>
            <person name="Calvi B.R."/>
            <person name="Bernardo de Carvalho A."/>
            <person name="Caspi A."/>
            <person name="Castrezana S."/>
            <person name="Celniker S.E."/>
            <person name="Chang J.L."/>
            <person name="Chapple C."/>
            <person name="Chatterji S."/>
            <person name="Chinwalla A."/>
            <person name="Civetta A."/>
            <person name="Clifton S.W."/>
            <person name="Comeron J.M."/>
            <person name="Costello J.C."/>
            <person name="Coyne J.A."/>
            <person name="Daub J."/>
            <person name="David R.G."/>
            <person name="Delcher A.L."/>
            <person name="Delehaunty K."/>
            <person name="Do C.B."/>
            <person name="Ebling H."/>
            <person name="Edwards K."/>
            <person name="Eickbush T."/>
            <person name="Evans J.D."/>
            <person name="Filipski A."/>
            <person name="Findeiss S."/>
            <person name="Freyhult E."/>
            <person name="Fulton L."/>
            <person name="Fulton R."/>
            <person name="Garcia A.C."/>
            <person name="Gardiner A."/>
            <person name="Garfield D.A."/>
            <person name="Garvin B.E."/>
            <person name="Gibson G."/>
            <person name="Gilbert D."/>
            <person name="Gnerre S."/>
            <person name="Godfrey J."/>
            <person name="Good R."/>
            <person name="Gotea V."/>
            <person name="Gravely B."/>
            <person name="Greenberg A.J."/>
            <person name="Griffiths-Jones S."/>
            <person name="Gross S."/>
            <person name="Guigo R."/>
            <person name="Gustafson E.A."/>
            <person name="Haerty W."/>
            <person name="Hahn M.W."/>
            <person name="Halligan D.L."/>
            <person name="Halpern A.L."/>
            <person name="Halter G.M."/>
            <person name="Han M.V."/>
            <person name="Heger A."/>
            <person name="Hillier L."/>
            <person name="Hinrichs A.S."/>
            <person name="Holmes I."/>
            <person name="Hoskins R.A."/>
            <person name="Hubisz M.J."/>
            <person name="Hultmark D."/>
            <person name="Huntley M.A."/>
            <person name="Jaffe D.B."/>
            <person name="Jagadeeshan S."/>
            <person name="Jeck W.R."/>
            <person name="Johnson J."/>
            <person name="Jones C.D."/>
            <person name="Jordan W.C."/>
            <person name="Karpen G.H."/>
            <person name="Kataoka E."/>
            <person name="Keightley P.D."/>
            <person name="Kheradpour P."/>
            <person name="Kirkness E.F."/>
            <person name="Koerich L.B."/>
            <person name="Kristiansen K."/>
            <person name="Kudrna D."/>
            <person name="Kulathinal R.J."/>
            <person name="Kumar S."/>
            <person name="Kwok R."/>
            <person name="Lander E."/>
            <person name="Langley C.H."/>
            <person name="Lapoint R."/>
            <person name="Lazzaro B.P."/>
            <person name="Lee S.J."/>
            <person name="Levesque L."/>
            <person name="Li R."/>
            <person name="Lin C.F."/>
            <person name="Lin M.F."/>
            <person name="Lindblad-Toh K."/>
            <person name="Llopart A."/>
            <person name="Long M."/>
            <person name="Low L."/>
            <person name="Lozovsky E."/>
            <person name="Lu J."/>
            <person name="Luo M."/>
            <person name="Machado C.A."/>
            <person name="Makalowski W."/>
            <person name="Marzo M."/>
            <person name="Matsuda M."/>
            <person name="Matzkin L."/>
            <person name="McAllister B."/>
            <person name="McBride C.S."/>
            <person name="McKernan B."/>
            <person name="McKernan K."/>
            <person name="Mendez-Lago M."/>
            <person name="Minx P."/>
            <person name="Mollenhauer M.U."/>
            <person name="Montooth K."/>
            <person name="Mount S.M."/>
            <person name="Mu X."/>
            <person name="Myers E."/>
            <person name="Negre B."/>
            <person name="Newfeld S."/>
            <person name="Nielsen R."/>
            <person name="Noor M.A."/>
            <person name="O'Grady P."/>
            <person name="Pachter L."/>
            <person name="Papaceit M."/>
            <person name="Parisi M.J."/>
            <person name="Parisi M."/>
            <person name="Parts L."/>
            <person name="Pedersen J.S."/>
            <person name="Pesole G."/>
            <person name="Phillippy A.M."/>
            <person name="Ponting C.P."/>
            <person name="Pop M."/>
            <person name="Porcelli D."/>
            <person name="Powell J.R."/>
            <person name="Prohaska S."/>
            <person name="Pruitt K."/>
            <person name="Puig M."/>
            <person name="Quesneville H."/>
            <person name="Ram K.R."/>
            <person name="Rand D."/>
            <person name="Rasmussen M.D."/>
            <person name="Reed L.K."/>
            <person name="Reenan R."/>
            <person name="Reily A."/>
            <person name="Remington K.A."/>
            <person name="Rieger T.T."/>
            <person name="Ritchie M.G."/>
            <person name="Robin C."/>
            <person name="Rogers Y.H."/>
            <person name="Rohde C."/>
            <person name="Rozas J."/>
            <person name="Rubenfield M.J."/>
            <person name="Ruiz A."/>
            <person name="Russo S."/>
            <person name="Salzberg S.L."/>
            <person name="Sanchez-Gracia A."/>
            <person name="Saranga D.J."/>
            <person name="Sato H."/>
            <person name="Schaeffer S.W."/>
            <person name="Schatz M.C."/>
            <person name="Schlenke T."/>
            <person name="Schwartz R."/>
            <person name="Segarra C."/>
            <person name="Singh R.S."/>
            <person name="Sirot L."/>
            <person name="Sirota M."/>
            <person name="Sisneros N.B."/>
            <person name="Smith C.D."/>
            <person name="Smith T.F."/>
            <person name="Spieth J."/>
            <person name="Stage D.E."/>
            <person name="Stark A."/>
            <person name="Stephan W."/>
            <person name="Strausberg R.L."/>
            <person name="Strempel S."/>
            <person name="Sturgill D."/>
            <person name="Sutton G."/>
            <person name="Sutton G.G."/>
            <person name="Tao W."/>
            <person name="Teichmann S."/>
            <person name="Tobari Y.N."/>
            <person name="Tomimura Y."/>
            <person name="Tsolas J.M."/>
            <person name="Valente V.L."/>
            <person name="Venter E."/>
            <person name="Venter J.C."/>
            <person name="Vicario S."/>
            <person name="Vieira F.G."/>
            <person name="Vilella A.J."/>
            <person name="Villasante A."/>
            <person name="Walenz B."/>
            <person name="Wang J."/>
            <person name="Wasserman M."/>
            <person name="Watts T."/>
            <person name="Wilson D."/>
            <person name="Wilson R.K."/>
            <person name="Wing R.A."/>
            <person name="Wolfner M.F."/>
            <person name="Wong A."/>
            <person name="Wong G.K."/>
            <person name="Wu C.I."/>
            <person name="Wu G."/>
            <person name="Yamamoto D."/>
            <person name="Yang H.P."/>
            <person name="Yang S.P."/>
            <person name="Yorke J.A."/>
            <person name="Yoshida K."/>
            <person name="Zdobnov E."/>
            <person name="Zhang P."/>
            <person name="Zhang Y."/>
            <person name="Zimin A.V."/>
            <person name="Baldwin J."/>
            <person name="Abdouelleil A."/>
            <person name="Abdulkadir J."/>
            <person name="Abebe A."/>
            <person name="Abera B."/>
            <person name="Abreu J."/>
            <person name="Acer S.C."/>
            <person name="Aftuck L."/>
            <person name="Alexander A."/>
            <person name="An P."/>
            <person name="Anderson E."/>
            <person name="Anderson S."/>
            <person name="Arachi H."/>
            <person name="Azer M."/>
            <person name="Bachantsang P."/>
            <person name="Barry A."/>
            <person name="Bayul T."/>
            <person name="Berlin A."/>
            <person name="Bessette D."/>
            <person name="Bloom T."/>
            <person name="Blye J."/>
            <person name="Boguslavskiy L."/>
            <person name="Bonnet C."/>
            <person name="Boukhgalter B."/>
            <person name="Bourzgui I."/>
            <person name="Brown A."/>
            <person name="Cahill P."/>
            <person name="Channer S."/>
            <person name="Cheshatsang Y."/>
            <person name="Chuda L."/>
            <person name="Citroen M."/>
            <person name="Collymore A."/>
            <person name="Cooke P."/>
            <person name="Costello M."/>
            <person name="D'Aco K."/>
            <person name="Daza R."/>
            <person name="De Haan G."/>
            <person name="DeGray S."/>
            <person name="DeMaso C."/>
            <person name="Dhargay N."/>
            <person name="Dooley K."/>
            <person name="Dooley E."/>
            <person name="Doricent M."/>
            <person name="Dorje P."/>
            <person name="Dorjee K."/>
            <person name="Dupes A."/>
            <person name="Elong R."/>
            <person name="Falk J."/>
            <person name="Farina A."/>
            <person name="Faro S."/>
            <person name="Ferguson D."/>
            <person name="Fisher S."/>
            <person name="Foley C.D."/>
            <person name="Franke A."/>
            <person name="Friedrich D."/>
            <person name="Gadbois L."/>
            <person name="Gearin G."/>
            <person name="Gearin C.R."/>
            <person name="Giannoukos G."/>
            <person name="Goode T."/>
            <person name="Graham J."/>
            <person name="Grandbois E."/>
            <person name="Grewal S."/>
            <person name="Gyaltsen K."/>
            <person name="Hafez N."/>
            <person name="Hagos B."/>
            <person name="Hall J."/>
            <person name="Henson C."/>
            <person name="Hollinger A."/>
            <person name="Honan T."/>
            <person name="Huard M.D."/>
            <person name="Hughes L."/>
            <person name="Hurhula B."/>
            <person name="Husby M.E."/>
            <person name="Kamat A."/>
            <person name="Kanga B."/>
            <person name="Kashin S."/>
            <person name="Khazanovich D."/>
            <person name="Kisner P."/>
            <person name="Lance K."/>
            <person name="Lara M."/>
            <person name="Lee W."/>
            <person name="Lennon N."/>
            <person name="Letendre F."/>
            <person name="LeVine R."/>
            <person name="Lipovsky A."/>
            <person name="Liu X."/>
            <person name="Liu J."/>
            <person name="Liu S."/>
            <person name="Lokyitsang T."/>
            <person name="Lokyitsang Y."/>
            <person name="Lubonja R."/>
            <person name="Lui A."/>
            <person name="MacDonald P."/>
            <person name="Magnisalis V."/>
            <person name="Maru K."/>
            <person name="Matthews C."/>
            <person name="McCusker W."/>
            <person name="McDonough S."/>
            <person name="Mehta T."/>
            <person name="Meldrim J."/>
            <person name="Meneus L."/>
            <person name="Mihai O."/>
            <person name="Mihalev A."/>
            <person name="Mihova T."/>
            <person name="Mittelman R."/>
            <person name="Mlenga V."/>
            <person name="Montmayeur A."/>
            <person name="Mulrain L."/>
            <person name="Navidi A."/>
            <person name="Naylor J."/>
            <person name="Negash T."/>
            <person name="Nguyen T."/>
            <person name="Nguyen N."/>
            <person name="Nicol R."/>
            <person name="Norbu C."/>
            <person name="Norbu N."/>
            <person name="Novod N."/>
            <person name="O'Neill B."/>
            <person name="Osman S."/>
            <person name="Markiewicz E."/>
            <person name="Oyono O.L."/>
            <person name="Patti C."/>
            <person name="Phunkhang P."/>
            <person name="Pierre F."/>
            <person name="Priest M."/>
            <person name="Raghuraman S."/>
            <person name="Rege F."/>
            <person name="Reyes R."/>
            <person name="Rise C."/>
            <person name="Rogov P."/>
            <person name="Ross K."/>
            <person name="Ryan E."/>
            <person name="Settipalli S."/>
            <person name="Shea T."/>
            <person name="Sherpa N."/>
            <person name="Shi L."/>
            <person name="Shih D."/>
            <person name="Sparrow T."/>
            <person name="Spaulding J."/>
            <person name="Stalker J."/>
            <person name="Stange-Thomann N."/>
            <person name="Stavropoulos S."/>
            <person name="Stone C."/>
            <person name="Strader C."/>
            <person name="Tesfaye S."/>
            <person name="Thomson T."/>
            <person name="Thoulutsang Y."/>
            <person name="Thoulutsang D."/>
            <person name="Topham K."/>
            <person name="Topping I."/>
            <person name="Tsamla T."/>
            <person name="Vassiliev H."/>
            <person name="Vo A."/>
            <person name="Wangchuk T."/>
            <person name="Wangdi T."/>
            <person name="Weiand M."/>
            <person name="Wilkinson J."/>
            <person name="Wilson A."/>
            <person name="Yadav S."/>
            <person name="Young G."/>
            <person name="Yu Q."/>
            <person name="Zembek L."/>
            <person name="Zhong D."/>
            <person name="Zimmer A."/>
            <person name="Zwirko Z."/>
            <person name="Jaffe D.B."/>
            <person name="Alvarez P."/>
            <person name="Brockman W."/>
            <person name="Butler J."/>
            <person name="Chin C."/>
            <person name="Gnerre S."/>
            <person name="Grabherr M."/>
            <person name="Kleber M."/>
            <person name="Mauceli E."/>
            <person name="MacCallum I."/>
        </authorList>
    </citation>
    <scope>NUCLEOTIDE SEQUENCE [LARGE SCALE GENOMIC DNA]</scope>
    <source>
        <strain evidence="5">Tucson 15010-1051.87</strain>
    </source>
</reference>
<dbReference type="FunFam" id="3.20.20.370:FF:000003">
    <property type="entry name" value="CLUMA_CG003232, isoform B"/>
    <property type="match status" value="1"/>
</dbReference>
<feature type="region of interest" description="Disordered" evidence="1">
    <location>
        <begin position="220"/>
        <end position="248"/>
    </location>
</feature>
<dbReference type="GO" id="GO:0005975">
    <property type="term" value="P:carbohydrate metabolic process"/>
    <property type="evidence" value="ECO:0007669"/>
    <property type="project" value="InterPro"/>
</dbReference>
<sequence>MRNTNSNMQFSTHRRSLYWLLGLCLLLFETGLTNAQSKRTPRVTNSRSFSTNVKSTSSNGVSFDCPEEFGYYPHPTDCTQYYVCVFGGALLESCTGGLMYSHELQTCDWPRNVGCELVDSGTSATSTEVGNASRNKPQQHVPSRIRFGAAFTSPAATQKTITVPPQYHRSPPQIIPAQVQHIPPPPELAVSPNPVVTSRGQPKSLLDSQEEIAKLYAEAQETLPPVEEEESDRQQRVYRGQPSTVSQVQRDRDGILHQASINAIPNHGKIGSYTFGTAYSESLDDDVIIEHELSHNRLDVYRRRKRRDVSGLMLTTPEETSVPTEIPNDSNTSSEVMESDSANSTQQGSGETTNNSNNSNNSQEQYDEAAPLVSQLQKYSSKISQSEIGFPYTDADYSEHVEDNNDTVTGESKRRARQLRPFPHAAVKWPAHGYRSVDPPFQQPYIQKNSYSFGSFNPYLTPPSQQAHTNQNYNKLNPGPGYKAYPQQPQQQEPVAPYGKKPTLVYTGYNLSLPPPPLEDDFRPIAGNYYGAASSTSSRPPGGYQEETSQADLLPYLIQQLKELKERRKQIQTENFAYFHLDNQPIAPTTHSTTPRPSFEYFSTTKSTPQVTPNSHNAQYSTMGGFYNNNPDYVPSTSNYSGKLISQYSITQSPEPQSTTESNYFQYNIIANQKMKGVYNTAKLNQIDHAAVKVRPPVTPLQVTPNFNIVSAPNLAYNKPNDLQLIPFRDLSHLPVGISYASNTTIPESYQTFTKSISSTVPPKLDSHKPPTTAKPQMTNFQFNINEFMANLKASDLASFNPAVNPLIKYFKQVSNDGSGNIRNALILRRPVSSSTPTSTITTRAPFKSNSTPTKASISSTTQASTTPSLKGYKVFVKNTQNQINKHIPEPNQSTTTSTPRSRNSGSRTTTTQRTVEYYDEDYDDGVDEDMLPPSRMPPYMPMSETMAPPRPQVTTNVPPTTRASKIRPSVQTGFMEATTTRRPFPNFLQFNQPNAGIGVPAFISFPSDIFQELKQRLPQLQGSTDVNTQSTLRVRITNTTSTTTPTTLTTPTRIRYTVRPQRVRGQQKWQVQAVNNPDGLQRKQNETGRGAAYAKPGSSNDGLGGQHLNSIHISSNTERQRVESSSPSSLTAQTSDNIFLQPSSQASPSQFASNRNYYNTSIFNHGGGYQTPQQAQQQQQPSPFQQPQQQQQQAPALPNPYDSSYYSVYDDDIDLYRDIEYQQQQEQHQQKSQPYQSTVRQQQQSTYRPLEILTTPTPPQRPSYSSQPTLSYNTDYDEDLNAQIEQDNVYDQPTRTPQRAEAMTIQALDTRTTASTTERSAARPDGRNYYDTFTTPITNYEETDYSYSSSAEYAQNLPADYYQSEQTLVKTRPSTQAPKSKNTDDYYLIANDVAHSTSAFKVDPTKKYTTMTPTRPPISKSSSVPIRNTNKIATTTTQTVTKPPETTTTTKTTTLNPSSSKAHANKNFKQNVIIKLKTTTSPRTTQAPSTKSPTTSTIKKPSLPTYDSNPFLKSKLQFLAKSLISAVAGSQSQNINDTRTPTQVQSTVTPPFSESWALANDSANSSSTQKYVETIYDETQNVQNVQGEEISSGRNFDTITSPKFLDFINAAAYGASNLVRAPTEKSFKTLYTRENIYNGLEKDKAISTEQNQSKRIQSYVLSDVKPQSFRPTINNSSRAASSDLLDSSSTARPNKAYEYSLESGSHGFTLKAKESLNEENVSEPLFERPESGQRLKPSTTTTTTRLPHTLVNHVSTENEDIIPTTYAPLRIWRNGRPTIKQTHRKPTKMPLLSVTDLSSTTAKATTTTIKAPNTFSSSTERASSGQSFTSRANIFKDNLNRATSNPGMRFVSPYKSLESLLQDERMPHNSLRTTTRTRYANAPASIPFLQTTPKSTHNSFPTNIIQNNATQIVLETMTNGNMRNFSISDVILSTFSPQRPSLPRATTTTTAKTTTTNKIPTEAALTTTILEPTVATVVTSPSIQVSEIAVRARGRSRYTAATISYNLDSVDEPTTYAPKFKIPNSYELRSSTSKPLLRRKAHRGRAATSLRQTISEPTARSGEKYETYKAAQKAKETVYRYQIAPSSAKPITAEDTSSLKRNPNENEALISDTPRAEALIAQQPLENKHNNSIEQSISTETSASSIQDVHIITDRPPVKYLYSNKYRQKTAERTLADSLQNAGYITTANGRTKFRATNVLEQLQHFLSASDSDESGSSQFVDEVYGSEIKASVNEITPGFSTNRSAMTTMRSTTAMSASLPTTRVPLFAFKSTGNPSKSYTPTPTISIIETDATKANISIPDISTEPVPSTTTATPSVTISSPPTTRVSRVNNALKSSIAAAAAQSSSPVSTSSTYQMPGGRANKFQYGLASNSNNNQHQYNNNNAAVAAVSVKCSDSTLSPKCNEIPSRNNNRNRGSSIFTNQDRDTAATPNRGTHPPRTRPTLKPAGTIVSKAQEFVDIYRYPPSRPDPLYPQPTPDKTAAKCRKDVCLLPDCYCGGKDIPGELPVESIPQIVLLTFDDSVNDLNKQLYTDLFEKGRVNPNGCPITATFYVSHEWTDYSQVQNLYADGHEMASHTVSHSFGEQFSQKKWTREIAGQREILAAYGGVKLSDVRGMRAPFLSVGGNKMYKMLYDSNFTYDSSMPVYENRPPSWPYTLDYKIFHDCMIPPCPTRSYPGVWQVPMVMWQDLNGGRCSMGDACSNPSDSEGVTKMIMKNFERHYTTNRAPFGLFYHAAWFTQPHHKEGFIKFLDAINAMQDVWIITNWQALQWVRDPTPTSRINSFQPFQCDYSDRPKRCNNPKVCNLWHKSGVRYMKTCQPCPDIYPWTGKSGIRSSRIDNEVEEPSAQN</sequence>
<feature type="compositionally biased region" description="Low complexity" evidence="1">
    <location>
        <begin position="478"/>
        <end position="497"/>
    </location>
</feature>
<dbReference type="InParanoid" id="B4MDB2"/>
<feature type="compositionally biased region" description="Polar residues" evidence="1">
    <location>
        <begin position="1238"/>
        <end position="1248"/>
    </location>
</feature>
<feature type="region of interest" description="Disordered" evidence="1">
    <location>
        <begin position="833"/>
        <end position="867"/>
    </location>
</feature>
<name>B4MDB2_DROVI</name>
<feature type="compositionally biased region" description="Low complexity" evidence="1">
    <location>
        <begin position="891"/>
        <end position="916"/>
    </location>
</feature>
<dbReference type="InterPro" id="IPR052740">
    <property type="entry name" value="CE4"/>
</dbReference>
<feature type="compositionally biased region" description="Polar residues" evidence="1">
    <location>
        <begin position="462"/>
        <end position="475"/>
    </location>
</feature>
<evidence type="ECO:0000313" key="5">
    <source>
        <dbReference type="Proteomes" id="UP000008792"/>
    </source>
</evidence>
<dbReference type="SUPFAM" id="SSF88713">
    <property type="entry name" value="Glycoside hydrolase/deacetylase"/>
    <property type="match status" value="1"/>
</dbReference>
<feature type="chain" id="PRO_5006457800" description="Chitin-binding type-2 domain-containing protein" evidence="2">
    <location>
        <begin position="36"/>
        <end position="2849"/>
    </location>
</feature>
<feature type="region of interest" description="Disordered" evidence="1">
    <location>
        <begin position="1668"/>
        <end position="1692"/>
    </location>
</feature>
<evidence type="ECO:0000259" key="3">
    <source>
        <dbReference type="PROSITE" id="PS50940"/>
    </source>
</evidence>
<feature type="region of interest" description="Disordered" evidence="1">
    <location>
        <begin position="1159"/>
        <end position="1208"/>
    </location>
</feature>
<feature type="region of interest" description="Disordered" evidence="1">
    <location>
        <begin position="2090"/>
        <end position="2112"/>
    </location>
</feature>
<feature type="region of interest" description="Disordered" evidence="1">
    <location>
        <begin position="1224"/>
        <end position="1269"/>
    </location>
</feature>
<feature type="compositionally biased region" description="Polar residues" evidence="1">
    <location>
        <begin position="1098"/>
        <end position="1110"/>
    </location>
</feature>
<feature type="region of interest" description="Disordered" evidence="1">
    <location>
        <begin position="1061"/>
        <end position="1110"/>
    </location>
</feature>
<dbReference type="CDD" id="cd10975">
    <property type="entry name" value="CE4_CDA_like_2"/>
    <property type="match status" value="1"/>
</dbReference>
<feature type="compositionally biased region" description="Polar residues" evidence="1">
    <location>
        <begin position="317"/>
        <end position="353"/>
    </location>
</feature>
<feature type="compositionally biased region" description="Polar residues" evidence="1">
    <location>
        <begin position="953"/>
        <end position="965"/>
    </location>
</feature>
<feature type="region of interest" description="Disordered" evidence="1">
    <location>
        <begin position="1437"/>
        <end position="1507"/>
    </location>
</feature>
<dbReference type="OrthoDB" id="504708at2759"/>
<feature type="compositionally biased region" description="Low complexity" evidence="1">
    <location>
        <begin position="854"/>
        <end position="867"/>
    </location>
</feature>
<dbReference type="HOGENOM" id="CLU_000345_0_0_1"/>
<keyword evidence="2" id="KW-0732">Signal</keyword>
<evidence type="ECO:0000256" key="2">
    <source>
        <dbReference type="SAM" id="SignalP"/>
    </source>
</evidence>
<dbReference type="eggNOG" id="ENOG502QW08">
    <property type="taxonomic scope" value="Eukaryota"/>
</dbReference>
<feature type="region of interest" description="Disordered" evidence="1">
    <location>
        <begin position="461"/>
        <end position="498"/>
    </location>
</feature>
<feature type="compositionally biased region" description="Low complexity" evidence="1">
    <location>
        <begin position="1485"/>
        <end position="1506"/>
    </location>
</feature>
<dbReference type="FunCoup" id="B4MDB2">
    <property type="interactions" value="9"/>
</dbReference>
<dbReference type="GO" id="GO:0016810">
    <property type="term" value="F:hydrolase activity, acting on carbon-nitrogen (but not peptide) bonds"/>
    <property type="evidence" value="ECO:0007669"/>
    <property type="project" value="InterPro"/>
</dbReference>
<dbReference type="Pfam" id="PF01522">
    <property type="entry name" value="Polysacc_deac_1"/>
    <property type="match status" value="1"/>
</dbReference>
<dbReference type="Gene3D" id="2.170.140.10">
    <property type="entry name" value="Chitin binding domain"/>
    <property type="match status" value="1"/>
</dbReference>
<dbReference type="Proteomes" id="UP000008792">
    <property type="component" value="Unassembled WGS sequence"/>
</dbReference>
<dbReference type="EMBL" id="CH940661">
    <property type="protein sequence ID" value="EDW71173.2"/>
    <property type="molecule type" value="Genomic_DNA"/>
</dbReference>
<dbReference type="InterPro" id="IPR011330">
    <property type="entry name" value="Glyco_hydro/deAcase_b/a-brl"/>
</dbReference>
<dbReference type="Pfam" id="PF01607">
    <property type="entry name" value="CBM_14"/>
    <property type="match status" value="1"/>
</dbReference>
<feature type="region of interest" description="Disordered" evidence="1">
    <location>
        <begin position="312"/>
        <end position="368"/>
    </location>
</feature>
<dbReference type="SMR" id="B4MDB2"/>
<evidence type="ECO:0000313" key="4">
    <source>
        <dbReference type="EMBL" id="EDW71173.2"/>
    </source>
</evidence>
<dbReference type="GO" id="GO:0008061">
    <property type="term" value="F:chitin binding"/>
    <property type="evidence" value="ECO:0007669"/>
    <property type="project" value="InterPro"/>
</dbReference>
<dbReference type="SUPFAM" id="SSF57625">
    <property type="entry name" value="Invertebrate chitin-binding proteins"/>
    <property type="match status" value="1"/>
</dbReference>
<dbReference type="InterPro" id="IPR002557">
    <property type="entry name" value="Chitin-bd_dom"/>
</dbReference>
<feature type="compositionally biased region" description="Low complexity" evidence="1">
    <location>
        <begin position="1437"/>
        <end position="1458"/>
    </location>
</feature>
<feature type="region of interest" description="Disordered" evidence="1">
    <location>
        <begin position="944"/>
        <end position="965"/>
    </location>
</feature>
<proteinExistence type="predicted"/>
<feature type="compositionally biased region" description="Low complexity" evidence="1">
    <location>
        <begin position="2305"/>
        <end position="2327"/>
    </location>
</feature>
<feature type="region of interest" description="Disordered" evidence="1">
    <location>
        <begin position="2401"/>
        <end position="2449"/>
    </location>
</feature>